<organism evidence="4 5">
    <name type="scientific">Melghirimyces profundicolus</name>
    <dbReference type="NCBI Taxonomy" id="1242148"/>
    <lineage>
        <taxon>Bacteria</taxon>
        <taxon>Bacillati</taxon>
        <taxon>Bacillota</taxon>
        <taxon>Bacilli</taxon>
        <taxon>Bacillales</taxon>
        <taxon>Thermoactinomycetaceae</taxon>
        <taxon>Melghirimyces</taxon>
    </lineage>
</organism>
<dbReference type="Pfam" id="PF13115">
    <property type="entry name" value="YtkA"/>
    <property type="match status" value="1"/>
</dbReference>
<keyword evidence="2" id="KW-0732">Signal</keyword>
<evidence type="ECO:0000256" key="1">
    <source>
        <dbReference type="SAM" id="MobiDB-lite"/>
    </source>
</evidence>
<evidence type="ECO:0000313" key="4">
    <source>
        <dbReference type="EMBL" id="PTX59973.1"/>
    </source>
</evidence>
<feature type="compositionally biased region" description="Basic and acidic residues" evidence="1">
    <location>
        <begin position="29"/>
        <end position="41"/>
    </location>
</feature>
<name>A0A2T6BV79_9BACL</name>
<dbReference type="InterPro" id="IPR013783">
    <property type="entry name" value="Ig-like_fold"/>
</dbReference>
<sequence length="154" mass="16767">MNRNVRSVLVLLLTVFVAGLTAACGNVSKESHGGHEGHSHSSSESAEVQTPPKVKFDLPEQATAGTPTTLKVTITHEGKPVNDADDVQFEVWEKGAGKNEHEKLPAEFKGDGIYQVKKTFNEPGTYRVMYHVTAKGSHVMKPARTLEVQAESKE</sequence>
<dbReference type="PROSITE" id="PS51257">
    <property type="entry name" value="PROKAR_LIPOPROTEIN"/>
    <property type="match status" value="1"/>
</dbReference>
<dbReference type="Gene3D" id="2.60.40.10">
    <property type="entry name" value="Immunoglobulins"/>
    <property type="match status" value="1"/>
</dbReference>
<evidence type="ECO:0000313" key="5">
    <source>
        <dbReference type="Proteomes" id="UP000244240"/>
    </source>
</evidence>
<keyword evidence="5" id="KW-1185">Reference proteome</keyword>
<feature type="region of interest" description="Disordered" evidence="1">
    <location>
        <begin position="29"/>
        <end position="62"/>
    </location>
</feature>
<evidence type="ECO:0000256" key="2">
    <source>
        <dbReference type="SAM" id="SignalP"/>
    </source>
</evidence>
<feature type="domain" description="YtkA-like" evidence="3">
    <location>
        <begin position="49"/>
        <end position="131"/>
    </location>
</feature>
<dbReference type="EMBL" id="QBKR01000010">
    <property type="protein sequence ID" value="PTX59973.1"/>
    <property type="molecule type" value="Genomic_DNA"/>
</dbReference>
<feature type="chain" id="PRO_5038904070" evidence="2">
    <location>
        <begin position="23"/>
        <end position="154"/>
    </location>
</feature>
<accession>A0A2T6BV79</accession>
<comment type="caution">
    <text evidence="4">The sequence shown here is derived from an EMBL/GenBank/DDBJ whole genome shotgun (WGS) entry which is preliminary data.</text>
</comment>
<gene>
    <name evidence="4" type="ORF">C8P63_110118</name>
</gene>
<dbReference type="InterPro" id="IPR032693">
    <property type="entry name" value="YtkA-like_dom"/>
</dbReference>
<dbReference type="Proteomes" id="UP000244240">
    <property type="component" value="Unassembled WGS sequence"/>
</dbReference>
<feature type="signal peptide" evidence="2">
    <location>
        <begin position="1"/>
        <end position="22"/>
    </location>
</feature>
<dbReference type="OrthoDB" id="2679563at2"/>
<evidence type="ECO:0000259" key="3">
    <source>
        <dbReference type="Pfam" id="PF13115"/>
    </source>
</evidence>
<reference evidence="4 5" key="1">
    <citation type="submission" date="2018-04" db="EMBL/GenBank/DDBJ databases">
        <title>Genomic Encyclopedia of Archaeal and Bacterial Type Strains, Phase II (KMG-II): from individual species to whole genera.</title>
        <authorList>
            <person name="Goeker M."/>
        </authorList>
    </citation>
    <scope>NUCLEOTIDE SEQUENCE [LARGE SCALE GENOMIC DNA]</scope>
    <source>
        <strain evidence="4 5">DSM 45787</strain>
    </source>
</reference>
<dbReference type="RefSeq" id="WP_108023290.1">
    <property type="nucleotide sequence ID" value="NZ_QBKR01000010.1"/>
</dbReference>
<dbReference type="AlphaFoldDB" id="A0A2T6BV79"/>
<protein>
    <submittedName>
        <fullName evidence="4">YtkA-like protein</fullName>
    </submittedName>
</protein>
<proteinExistence type="predicted"/>